<dbReference type="SUPFAM" id="SSF88688">
    <property type="entry name" value="Families 57/38 glycoside transferase middle domain"/>
    <property type="match status" value="1"/>
</dbReference>
<sequence>MELDEVAKQITALASFPKNATFDLASAVGVMQHHDAITGTQVQEVEKDYHKSLSAGILEAITQVSSALTNLLGLEEDISLSYCPLANVSICQDSKKDNFRVLLYNPLGRTVSHYVQIPVDAGTWTVTDPDGRAVTNYLYNPVRSFQFVADDIDQSLNEKVLMFMAENLPPLGYKIYEFARTAELPSMPINSAHDNLRVPTIVGYENNYVVLDGTTGFVITMAINGIEVNVTPKVMFYYSDWGSGTYMFKPDVNRRDPVPFSDKVENQITHNVVSAEIKQEMRDWGVLTIRIYPDTDYIEIDWLAGPIDVGDESGKDVIIKYTTDLETNGIFYTDSNSRELIKRQRNYRPTFEYTNGEPQSGNYYPITSRMVIKDKNKNIEFAVITDRAEGGSSLNDGEIELMVHRSTLRDEFGEHLYEMEYGTGLVARGSHYITFGPSNNSDAARSPSYVQRDIAIKKHLPPLMLFPQNPISEKTKSYLSTELPENIHLLTLEKWSDKDNTYLIRLEHFLEKNDDIDLSKEVEIDLENLFTLFRIVSAHERTLNGVTALNDVTKLQWPQLNKLGLSNKTPTMRESSEFKITLAPMQIRTFVVTIEPIFC</sequence>
<evidence type="ECO:0000256" key="2">
    <source>
        <dbReference type="ARBA" id="ARBA00022801"/>
    </source>
</evidence>
<accession>A0AAV8YIJ6</accession>
<dbReference type="InterPro" id="IPR050843">
    <property type="entry name" value="Glycosyl_Hydrlase_38"/>
</dbReference>
<dbReference type="GO" id="GO:0030246">
    <property type="term" value="F:carbohydrate binding"/>
    <property type="evidence" value="ECO:0007669"/>
    <property type="project" value="InterPro"/>
</dbReference>
<dbReference type="AlphaFoldDB" id="A0AAV8YIJ6"/>
<evidence type="ECO:0000256" key="1">
    <source>
        <dbReference type="ARBA" id="ARBA00022723"/>
    </source>
</evidence>
<keyword evidence="2" id="KW-0378">Hydrolase</keyword>
<gene>
    <name evidence="7" type="ORF">NQ318_012294</name>
</gene>
<dbReference type="PANTHER" id="PTHR11607:SF3">
    <property type="entry name" value="LYSOSOMAL ALPHA-MANNOSIDASE"/>
    <property type="match status" value="1"/>
</dbReference>
<keyword evidence="3" id="KW-1015">Disulfide bond</keyword>
<dbReference type="FunFam" id="1.20.1270.50:FF:000003">
    <property type="entry name" value="Alpha-mannosidase"/>
    <property type="match status" value="1"/>
</dbReference>
<evidence type="ECO:0000259" key="4">
    <source>
        <dbReference type="Pfam" id="PF07748"/>
    </source>
</evidence>
<dbReference type="Pfam" id="PF09261">
    <property type="entry name" value="Alpha-mann_mid"/>
    <property type="match status" value="1"/>
</dbReference>
<dbReference type="InterPro" id="IPR037094">
    <property type="entry name" value="Glyco_hydro_38_cen_sf"/>
</dbReference>
<dbReference type="Gene3D" id="1.20.1270.50">
    <property type="entry name" value="Glycoside hydrolase family 38, central domain"/>
    <property type="match status" value="1"/>
</dbReference>
<dbReference type="InterPro" id="IPR028995">
    <property type="entry name" value="Glyco_hydro_57/38_cen_sf"/>
</dbReference>
<dbReference type="Pfam" id="PF07748">
    <property type="entry name" value="Glyco_hydro_38C"/>
    <property type="match status" value="1"/>
</dbReference>
<dbReference type="Gene3D" id="2.60.40.1360">
    <property type="match status" value="1"/>
</dbReference>
<reference evidence="7" key="1">
    <citation type="journal article" date="2023" name="Insect Mol. Biol.">
        <title>Genome sequencing provides insights into the evolution of gene families encoding plant cell wall-degrading enzymes in longhorned beetles.</title>
        <authorList>
            <person name="Shin N.R."/>
            <person name="Okamura Y."/>
            <person name="Kirsch R."/>
            <person name="Pauchet Y."/>
        </authorList>
    </citation>
    <scope>NUCLEOTIDE SEQUENCE</scope>
    <source>
        <strain evidence="7">AMC_N1</strain>
    </source>
</reference>
<feature type="domain" description="Glycosyl hydrolases family 38 C-terminal" evidence="6">
    <location>
        <begin position="486"/>
        <end position="590"/>
    </location>
</feature>
<comment type="caution">
    <text evidence="7">The sequence shown here is derived from an EMBL/GenBank/DDBJ whole genome shotgun (WGS) entry which is preliminary data.</text>
</comment>
<dbReference type="InterPro" id="IPR015341">
    <property type="entry name" value="Glyco_hydro_38_cen"/>
</dbReference>
<dbReference type="InterPro" id="IPR041147">
    <property type="entry name" value="GH38_C"/>
</dbReference>
<dbReference type="Gene3D" id="2.60.40.1180">
    <property type="entry name" value="Golgi alpha-mannosidase II"/>
    <property type="match status" value="1"/>
</dbReference>
<dbReference type="InterPro" id="IPR011013">
    <property type="entry name" value="Gal_mutarotase_sf_dom"/>
</dbReference>
<dbReference type="Proteomes" id="UP001162162">
    <property type="component" value="Unassembled WGS sequence"/>
</dbReference>
<evidence type="ECO:0000256" key="3">
    <source>
        <dbReference type="ARBA" id="ARBA00023157"/>
    </source>
</evidence>
<dbReference type="InterPro" id="IPR011682">
    <property type="entry name" value="Glyco_hydro_38_C"/>
</dbReference>
<feature type="domain" description="Glycoside hydrolase family 38 central" evidence="5">
    <location>
        <begin position="15"/>
        <end position="71"/>
    </location>
</feature>
<dbReference type="GO" id="GO:0004559">
    <property type="term" value="F:alpha-mannosidase activity"/>
    <property type="evidence" value="ECO:0007669"/>
    <property type="project" value="InterPro"/>
</dbReference>
<name>A0AAV8YIJ6_9CUCU</name>
<feature type="domain" description="Glycosyl hydrolase family 38 C-terminal" evidence="4">
    <location>
        <begin position="209"/>
        <end position="410"/>
    </location>
</feature>
<proteinExistence type="predicted"/>
<evidence type="ECO:0000259" key="6">
    <source>
        <dbReference type="Pfam" id="PF17677"/>
    </source>
</evidence>
<evidence type="ECO:0000313" key="8">
    <source>
        <dbReference type="Proteomes" id="UP001162162"/>
    </source>
</evidence>
<dbReference type="SUPFAM" id="SSF74650">
    <property type="entry name" value="Galactose mutarotase-like"/>
    <property type="match status" value="1"/>
</dbReference>
<keyword evidence="1" id="KW-0479">Metal-binding</keyword>
<protein>
    <recommendedName>
        <fullName evidence="9">Alpha-mannosidase</fullName>
    </recommendedName>
</protein>
<evidence type="ECO:0000259" key="5">
    <source>
        <dbReference type="Pfam" id="PF09261"/>
    </source>
</evidence>
<dbReference type="Pfam" id="PF17677">
    <property type="entry name" value="Glyco_hydro38C2"/>
    <property type="match status" value="1"/>
</dbReference>
<dbReference type="EMBL" id="JAPWTK010000081">
    <property type="protein sequence ID" value="KAJ8951624.1"/>
    <property type="molecule type" value="Genomic_DNA"/>
</dbReference>
<dbReference type="GO" id="GO:0005764">
    <property type="term" value="C:lysosome"/>
    <property type="evidence" value="ECO:0007669"/>
    <property type="project" value="TreeGrafter"/>
</dbReference>
<dbReference type="GO" id="GO:0046872">
    <property type="term" value="F:metal ion binding"/>
    <property type="evidence" value="ECO:0007669"/>
    <property type="project" value="UniProtKB-KW"/>
</dbReference>
<evidence type="ECO:0000313" key="7">
    <source>
        <dbReference type="EMBL" id="KAJ8951624.1"/>
    </source>
</evidence>
<organism evidence="7 8">
    <name type="scientific">Aromia moschata</name>
    <dbReference type="NCBI Taxonomy" id="1265417"/>
    <lineage>
        <taxon>Eukaryota</taxon>
        <taxon>Metazoa</taxon>
        <taxon>Ecdysozoa</taxon>
        <taxon>Arthropoda</taxon>
        <taxon>Hexapoda</taxon>
        <taxon>Insecta</taxon>
        <taxon>Pterygota</taxon>
        <taxon>Neoptera</taxon>
        <taxon>Endopterygota</taxon>
        <taxon>Coleoptera</taxon>
        <taxon>Polyphaga</taxon>
        <taxon>Cucujiformia</taxon>
        <taxon>Chrysomeloidea</taxon>
        <taxon>Cerambycidae</taxon>
        <taxon>Cerambycinae</taxon>
        <taxon>Callichromatini</taxon>
        <taxon>Aromia</taxon>
    </lineage>
</organism>
<keyword evidence="8" id="KW-1185">Reference proteome</keyword>
<dbReference type="PANTHER" id="PTHR11607">
    <property type="entry name" value="ALPHA-MANNOSIDASE"/>
    <property type="match status" value="1"/>
</dbReference>
<dbReference type="Gene3D" id="2.70.98.30">
    <property type="entry name" value="Golgi alpha-mannosidase II, domain 4"/>
    <property type="match status" value="1"/>
</dbReference>
<dbReference type="GO" id="GO:0006013">
    <property type="term" value="P:mannose metabolic process"/>
    <property type="evidence" value="ECO:0007669"/>
    <property type="project" value="InterPro"/>
</dbReference>
<dbReference type="InterPro" id="IPR013780">
    <property type="entry name" value="Glyco_hydro_b"/>
</dbReference>
<evidence type="ECO:0008006" key="9">
    <source>
        <dbReference type="Google" id="ProtNLM"/>
    </source>
</evidence>